<evidence type="ECO:0000313" key="2">
    <source>
        <dbReference type="Proteomes" id="UP001165960"/>
    </source>
</evidence>
<dbReference type="EC" id="2.1.1.354" evidence="1"/>
<evidence type="ECO:0000313" key="1">
    <source>
        <dbReference type="EMBL" id="KAJ9065243.1"/>
    </source>
</evidence>
<dbReference type="Proteomes" id="UP001165960">
    <property type="component" value="Unassembled WGS sequence"/>
</dbReference>
<name>A0ACC2SS91_9FUNG</name>
<comment type="caution">
    <text evidence="1">The sequence shown here is derived from an EMBL/GenBank/DDBJ whole genome shotgun (WGS) entry which is preliminary data.</text>
</comment>
<sequence length="607" mass="68377">MSVTKQQLKMRFSEFGEVLEVGFPKCPHTYATFGVAYVLYGKGKLRDATSASMAKRAADNRTPIVMDGATLNVRLDERRLYLKEHIEIQKARALKNLSEILTRQPVHPPLTEPVSSFASRPPASSIEANIHSSPRSRADPLHRVATSKESASPHTPVKQPRDYEQAESSRMAKFSKLKHEQDSYESPQKAWQPQEFDHRLSPTKPKALHWPNDPFPFPDFKPPTFEESVPQVDYCVTVESRYLPLLIADEAAMLGHLRQFGAREVFKERRCWVIVFDNKILAGNCLQNPNAMSYQGYTMVGKVQALSEFRKLEESTPLVPAIPSTDLKPRTLPSTGLPSFKRITNRMRSNPQPAPGSPPQLQTSDSRSASPNRNHRAISPSSARRPFDPVIWSPVESESTVEESPPLHSTGSARTQGYYPTAGIKRFRQTFTVGDTGVRRGSQTSKWNPISTVAKNHAAHLKKSGERVILARSNIHDWGLFACEPLKKGDLVIEYVGELIRSELADIREFKCFARGIDSSYLFRIDEEFVIDATDSGNIARFINHSCQPNCKAEIESIGSRAHIFIYASEDIPRFQEVTYDYQFPLEEESTKIKCLCNTPVCRGFLN</sequence>
<reference evidence="1" key="1">
    <citation type="submission" date="2022-04" db="EMBL/GenBank/DDBJ databases">
        <title>Genome of the entomopathogenic fungus Entomophthora muscae.</title>
        <authorList>
            <person name="Elya C."/>
            <person name="Lovett B.R."/>
            <person name="Lee E."/>
            <person name="Macias A.M."/>
            <person name="Hajek A.E."/>
            <person name="De Bivort B.L."/>
            <person name="Kasson M.T."/>
            <person name="De Fine Licht H.H."/>
            <person name="Stajich J.E."/>
        </authorList>
    </citation>
    <scope>NUCLEOTIDE SEQUENCE</scope>
    <source>
        <strain evidence="1">Berkeley</strain>
    </source>
</reference>
<organism evidence="1 2">
    <name type="scientific">Entomophthora muscae</name>
    <dbReference type="NCBI Taxonomy" id="34485"/>
    <lineage>
        <taxon>Eukaryota</taxon>
        <taxon>Fungi</taxon>
        <taxon>Fungi incertae sedis</taxon>
        <taxon>Zoopagomycota</taxon>
        <taxon>Entomophthoromycotina</taxon>
        <taxon>Entomophthoromycetes</taxon>
        <taxon>Entomophthorales</taxon>
        <taxon>Entomophthoraceae</taxon>
        <taxon>Entomophthora</taxon>
    </lineage>
</organism>
<gene>
    <name evidence="1" type="primary">SET1_2</name>
    <name evidence="1" type="ORF">DSO57_1021698</name>
</gene>
<proteinExistence type="predicted"/>
<dbReference type="EMBL" id="QTSX02004366">
    <property type="protein sequence ID" value="KAJ9065243.1"/>
    <property type="molecule type" value="Genomic_DNA"/>
</dbReference>
<keyword evidence="1" id="KW-0489">Methyltransferase</keyword>
<keyword evidence="1" id="KW-0808">Transferase</keyword>
<keyword evidence="2" id="KW-1185">Reference proteome</keyword>
<accession>A0ACC2SS91</accession>
<protein>
    <submittedName>
        <fullName evidence="1">Histone methyltransferase set1</fullName>
        <ecNumber evidence="1">2.1.1.354</ecNumber>
    </submittedName>
</protein>